<dbReference type="RefSeq" id="WP_092574801.1">
    <property type="nucleotide sequence ID" value="NZ_FOFN01000001.1"/>
</dbReference>
<organism evidence="1 2">
    <name type="scientific">Hyunsoonleella jejuensis</name>
    <dbReference type="NCBI Taxonomy" id="419940"/>
    <lineage>
        <taxon>Bacteria</taxon>
        <taxon>Pseudomonadati</taxon>
        <taxon>Bacteroidota</taxon>
        <taxon>Flavobacteriia</taxon>
        <taxon>Flavobacteriales</taxon>
        <taxon>Flavobacteriaceae</taxon>
    </lineage>
</organism>
<keyword evidence="2" id="KW-1185">Reference proteome</keyword>
<dbReference type="Gene3D" id="3.40.630.30">
    <property type="match status" value="1"/>
</dbReference>
<dbReference type="EMBL" id="FOFN01000001">
    <property type="protein sequence ID" value="SEP83483.1"/>
    <property type="molecule type" value="Genomic_DNA"/>
</dbReference>
<dbReference type="STRING" id="419940.SAMN05421824_0436"/>
<dbReference type="InterPro" id="IPR016181">
    <property type="entry name" value="Acyl_CoA_acyltransferase"/>
</dbReference>
<protein>
    <submittedName>
        <fullName evidence="1">Acetyltransferase (GNAT) domain-containing protein</fullName>
    </submittedName>
</protein>
<sequence length="383" mass="44835">MIKYNIYKSIDEVPSQWDALVAHDALLCASYLKALEAASPSNINLFYIGVFKDEALIGVALIQRVQLYLKDMFRDTRVSCLKTFFKDTISKVLKGNILVVGNLTHTGQHGLYFDAEHITVTAFYNEIFKGISELQKIIKTQDRKTIRAILLKDFFVDDIVLHHSYFKHEKLHKATVQPNMIMNIREDWCKNMDYVSCMNKKYRTRYKRAKKKLNSIVCKEMDLEAIKANSRLLHSLYLNVSNNAKFNTFILPENHFYTYKLHLGDKFRVFGYYLKDELIGFFTLILNGKQLETYFLGYDAELQYPNQLYLNMLYDMAKFGIENGFEQIIYARTAMEIKSSVGAKPKPMVMYLKHTNNILNGILKQVFRFMNPSQDWEERHPFS</sequence>
<gene>
    <name evidence="1" type="ORF">SAMN05421824_0436</name>
</gene>
<dbReference type="SUPFAM" id="SSF55729">
    <property type="entry name" value="Acyl-CoA N-acyltransferases (Nat)"/>
    <property type="match status" value="1"/>
</dbReference>
<evidence type="ECO:0000313" key="1">
    <source>
        <dbReference type="EMBL" id="SEP83483.1"/>
    </source>
</evidence>
<dbReference type="OrthoDB" id="240921at2"/>
<dbReference type="AlphaFoldDB" id="A0A1H9B488"/>
<reference evidence="1 2" key="1">
    <citation type="submission" date="2016-10" db="EMBL/GenBank/DDBJ databases">
        <authorList>
            <person name="de Groot N.N."/>
        </authorList>
    </citation>
    <scope>NUCLEOTIDE SEQUENCE [LARGE SCALE GENOMIC DNA]</scope>
    <source>
        <strain evidence="1 2">DSM 21035</strain>
    </source>
</reference>
<accession>A0A1H9B488</accession>
<evidence type="ECO:0000313" key="2">
    <source>
        <dbReference type="Proteomes" id="UP000198999"/>
    </source>
</evidence>
<proteinExistence type="predicted"/>
<name>A0A1H9B488_9FLAO</name>
<dbReference type="GO" id="GO:0016740">
    <property type="term" value="F:transferase activity"/>
    <property type="evidence" value="ECO:0007669"/>
    <property type="project" value="UniProtKB-KW"/>
</dbReference>
<dbReference type="Proteomes" id="UP000198999">
    <property type="component" value="Unassembled WGS sequence"/>
</dbReference>
<keyword evidence="1" id="KW-0808">Transferase</keyword>